<organism evidence="1 2">
    <name type="scientific">Vespula pensylvanica</name>
    <name type="common">Western yellow jacket</name>
    <name type="synonym">Wasp</name>
    <dbReference type="NCBI Taxonomy" id="30213"/>
    <lineage>
        <taxon>Eukaryota</taxon>
        <taxon>Metazoa</taxon>
        <taxon>Ecdysozoa</taxon>
        <taxon>Arthropoda</taxon>
        <taxon>Hexapoda</taxon>
        <taxon>Insecta</taxon>
        <taxon>Pterygota</taxon>
        <taxon>Neoptera</taxon>
        <taxon>Endopterygota</taxon>
        <taxon>Hymenoptera</taxon>
        <taxon>Apocrita</taxon>
        <taxon>Aculeata</taxon>
        <taxon>Vespoidea</taxon>
        <taxon>Vespidae</taxon>
        <taxon>Vespinae</taxon>
        <taxon>Vespula</taxon>
    </lineage>
</organism>
<dbReference type="EMBL" id="JACSDY010000017">
    <property type="protein sequence ID" value="KAF7402194.1"/>
    <property type="molecule type" value="Genomic_DNA"/>
</dbReference>
<protein>
    <submittedName>
        <fullName evidence="1">Uncharacterized protein</fullName>
    </submittedName>
</protein>
<dbReference type="AlphaFoldDB" id="A0A834KC86"/>
<dbReference type="Proteomes" id="UP000600918">
    <property type="component" value="Unassembled WGS sequence"/>
</dbReference>
<accession>A0A834KC86</accession>
<evidence type="ECO:0000313" key="1">
    <source>
        <dbReference type="EMBL" id="KAF7402194.1"/>
    </source>
</evidence>
<gene>
    <name evidence="1" type="ORF">H0235_015530</name>
</gene>
<proteinExistence type="predicted"/>
<reference evidence="1" key="1">
    <citation type="journal article" date="2020" name="G3 (Bethesda)">
        <title>High-Quality Assemblies for Three Invasive Social Wasps from the &lt;i&gt;Vespula&lt;/i&gt; Genus.</title>
        <authorList>
            <person name="Harrop T.W.R."/>
            <person name="Guhlin J."/>
            <person name="McLaughlin G.M."/>
            <person name="Permina E."/>
            <person name="Stockwell P."/>
            <person name="Gilligan J."/>
            <person name="Le Lec M.F."/>
            <person name="Gruber M.A.M."/>
            <person name="Quinn O."/>
            <person name="Lovegrove M."/>
            <person name="Duncan E.J."/>
            <person name="Remnant E.J."/>
            <person name="Van Eeckhoven J."/>
            <person name="Graham B."/>
            <person name="Knapp R.A."/>
            <person name="Langford K.W."/>
            <person name="Kronenberg Z."/>
            <person name="Press M.O."/>
            <person name="Eacker S.M."/>
            <person name="Wilson-Rankin E.E."/>
            <person name="Purcell J."/>
            <person name="Lester P.J."/>
            <person name="Dearden P.K."/>
        </authorList>
    </citation>
    <scope>NUCLEOTIDE SEQUENCE</scope>
    <source>
        <strain evidence="1">Volc-1</strain>
    </source>
</reference>
<sequence length="100" mass="11865">MLERKQDAFDISKCESRIVLLFETVMDQPGTYPQKVKTEDKWGWKKKKELFVLFAKMILRLKGLLRSGLQSLNLRISSRPKFEEEDERAVRSFNIDDEQI</sequence>
<comment type="caution">
    <text evidence="1">The sequence shown here is derived from an EMBL/GenBank/DDBJ whole genome shotgun (WGS) entry which is preliminary data.</text>
</comment>
<keyword evidence="2" id="KW-1185">Reference proteome</keyword>
<evidence type="ECO:0000313" key="2">
    <source>
        <dbReference type="Proteomes" id="UP000600918"/>
    </source>
</evidence>
<name>A0A834KC86_VESPE</name>